<evidence type="ECO:0000256" key="1">
    <source>
        <dbReference type="SAM" id="MobiDB-lite"/>
    </source>
</evidence>
<organism evidence="2 3">
    <name type="scientific">Artemisia annua</name>
    <name type="common">Sweet wormwood</name>
    <dbReference type="NCBI Taxonomy" id="35608"/>
    <lineage>
        <taxon>Eukaryota</taxon>
        <taxon>Viridiplantae</taxon>
        <taxon>Streptophyta</taxon>
        <taxon>Embryophyta</taxon>
        <taxon>Tracheophyta</taxon>
        <taxon>Spermatophyta</taxon>
        <taxon>Magnoliopsida</taxon>
        <taxon>eudicotyledons</taxon>
        <taxon>Gunneridae</taxon>
        <taxon>Pentapetalae</taxon>
        <taxon>asterids</taxon>
        <taxon>campanulids</taxon>
        <taxon>Asterales</taxon>
        <taxon>Asteraceae</taxon>
        <taxon>Asteroideae</taxon>
        <taxon>Anthemideae</taxon>
        <taxon>Artemisiinae</taxon>
        <taxon>Artemisia</taxon>
    </lineage>
</organism>
<dbReference type="EMBL" id="PKPP01001242">
    <property type="protein sequence ID" value="PWA84309.1"/>
    <property type="molecule type" value="Genomic_DNA"/>
</dbReference>
<evidence type="ECO:0000313" key="2">
    <source>
        <dbReference type="EMBL" id="PWA84309.1"/>
    </source>
</evidence>
<sequence length="75" mass="8317">MYNKYAEITLEETSKRKRKCGFCGEKTNKHTKLTCPFNPKYIAKLERIAAAQKDGTDSSEQATSNVAAEQATNAS</sequence>
<comment type="caution">
    <text evidence="2">The sequence shown here is derived from an EMBL/GenBank/DDBJ whole genome shotgun (WGS) entry which is preliminary data.</text>
</comment>
<gene>
    <name evidence="2" type="ORF">CTI12_AA160790</name>
</gene>
<evidence type="ECO:0000313" key="3">
    <source>
        <dbReference type="Proteomes" id="UP000245207"/>
    </source>
</evidence>
<keyword evidence="3" id="KW-1185">Reference proteome</keyword>
<proteinExistence type="predicted"/>
<feature type="region of interest" description="Disordered" evidence="1">
    <location>
        <begin position="52"/>
        <end position="75"/>
    </location>
</feature>
<name>A0A2U1PEZ5_ARTAN</name>
<accession>A0A2U1PEZ5</accession>
<protein>
    <submittedName>
        <fullName evidence="2">Uncharacterized protein</fullName>
    </submittedName>
</protein>
<feature type="compositionally biased region" description="Polar residues" evidence="1">
    <location>
        <begin position="58"/>
        <end position="75"/>
    </location>
</feature>
<dbReference type="Proteomes" id="UP000245207">
    <property type="component" value="Unassembled WGS sequence"/>
</dbReference>
<dbReference type="AlphaFoldDB" id="A0A2U1PEZ5"/>
<reference evidence="2 3" key="1">
    <citation type="journal article" date="2018" name="Mol. Plant">
        <title>The genome of Artemisia annua provides insight into the evolution of Asteraceae family and artemisinin biosynthesis.</title>
        <authorList>
            <person name="Shen Q."/>
            <person name="Zhang L."/>
            <person name="Liao Z."/>
            <person name="Wang S."/>
            <person name="Yan T."/>
            <person name="Shi P."/>
            <person name="Liu M."/>
            <person name="Fu X."/>
            <person name="Pan Q."/>
            <person name="Wang Y."/>
            <person name="Lv Z."/>
            <person name="Lu X."/>
            <person name="Zhang F."/>
            <person name="Jiang W."/>
            <person name="Ma Y."/>
            <person name="Chen M."/>
            <person name="Hao X."/>
            <person name="Li L."/>
            <person name="Tang Y."/>
            <person name="Lv G."/>
            <person name="Zhou Y."/>
            <person name="Sun X."/>
            <person name="Brodelius P.E."/>
            <person name="Rose J.K.C."/>
            <person name="Tang K."/>
        </authorList>
    </citation>
    <scope>NUCLEOTIDE SEQUENCE [LARGE SCALE GENOMIC DNA]</scope>
    <source>
        <strain evidence="3">cv. Huhao1</strain>
        <tissue evidence="2">Leaf</tissue>
    </source>
</reference>